<dbReference type="SUPFAM" id="SSF51182">
    <property type="entry name" value="RmlC-like cupins"/>
    <property type="match status" value="1"/>
</dbReference>
<feature type="site" description="Participates in a stacking interaction with the thymidine ring of dTDP-4-oxo-6-deoxyglucose" evidence="2">
    <location>
        <position position="138"/>
    </location>
</feature>
<evidence type="ECO:0000256" key="2">
    <source>
        <dbReference type="PIRSR" id="PIRSR600888-3"/>
    </source>
</evidence>
<accession>A0A1X7KAN3</accession>
<comment type="function">
    <text evidence="3">Catalyzes the epimerization of the C3' and C5'positions of dTDP-6-deoxy-D-xylo-4-hexulose, forming dTDP-6-deoxy-L-lyxo-4-hexulose.</text>
</comment>
<comment type="similarity">
    <text evidence="3">Belongs to the dTDP-4-dehydrorhamnose 3,5-epimerase family.</text>
</comment>
<evidence type="ECO:0000256" key="3">
    <source>
        <dbReference type="RuleBase" id="RU364069"/>
    </source>
</evidence>
<gene>
    <name evidence="4" type="ORF">SAMN06295960_2218</name>
</gene>
<keyword evidence="3" id="KW-0413">Isomerase</keyword>
<dbReference type="GO" id="GO:0000271">
    <property type="term" value="P:polysaccharide biosynthetic process"/>
    <property type="evidence" value="ECO:0007669"/>
    <property type="project" value="TreeGrafter"/>
</dbReference>
<name>A0A1X7KAN3_9BACL</name>
<dbReference type="UniPathway" id="UPA00124"/>
<dbReference type="NCBIfam" id="TIGR01221">
    <property type="entry name" value="rmlC"/>
    <property type="match status" value="1"/>
</dbReference>
<keyword evidence="5" id="KW-1185">Reference proteome</keyword>
<dbReference type="InterPro" id="IPR014710">
    <property type="entry name" value="RmlC-like_jellyroll"/>
</dbReference>
<dbReference type="InterPro" id="IPR000888">
    <property type="entry name" value="RmlC-like"/>
</dbReference>
<dbReference type="Gene3D" id="2.60.120.10">
    <property type="entry name" value="Jelly Rolls"/>
    <property type="match status" value="1"/>
</dbReference>
<dbReference type="GO" id="GO:0019305">
    <property type="term" value="P:dTDP-rhamnose biosynthetic process"/>
    <property type="evidence" value="ECO:0007669"/>
    <property type="project" value="UniProtKB-UniRule"/>
</dbReference>
<dbReference type="PANTHER" id="PTHR21047">
    <property type="entry name" value="DTDP-6-DEOXY-D-GLUCOSE-3,5 EPIMERASE"/>
    <property type="match status" value="1"/>
</dbReference>
<dbReference type="InterPro" id="IPR011051">
    <property type="entry name" value="RmlC_Cupin_sf"/>
</dbReference>
<organism evidence="4 5">
    <name type="scientific">Paenibacillus aquistagni</name>
    <dbReference type="NCBI Taxonomy" id="1852522"/>
    <lineage>
        <taxon>Bacteria</taxon>
        <taxon>Bacillati</taxon>
        <taxon>Bacillota</taxon>
        <taxon>Bacilli</taxon>
        <taxon>Bacillales</taxon>
        <taxon>Paenibacillaceae</taxon>
        <taxon>Paenibacillus</taxon>
    </lineage>
</organism>
<dbReference type="CDD" id="cd00438">
    <property type="entry name" value="cupin_RmlC"/>
    <property type="match status" value="1"/>
</dbReference>
<dbReference type="GO" id="GO:0008830">
    <property type="term" value="F:dTDP-4-dehydrorhamnose 3,5-epimerase activity"/>
    <property type="evidence" value="ECO:0007669"/>
    <property type="project" value="UniProtKB-UniRule"/>
</dbReference>
<comment type="catalytic activity">
    <reaction evidence="3">
        <text>dTDP-4-dehydro-6-deoxy-alpha-D-glucose = dTDP-4-dehydro-beta-L-rhamnose</text>
        <dbReference type="Rhea" id="RHEA:16969"/>
        <dbReference type="ChEBI" id="CHEBI:57649"/>
        <dbReference type="ChEBI" id="CHEBI:62830"/>
        <dbReference type="EC" id="5.1.3.13"/>
    </reaction>
</comment>
<dbReference type="EMBL" id="FXAZ01000002">
    <property type="protein sequence ID" value="SMG37411.1"/>
    <property type="molecule type" value="Genomic_DNA"/>
</dbReference>
<dbReference type="AlphaFoldDB" id="A0A1X7KAN3"/>
<dbReference type="PANTHER" id="PTHR21047:SF2">
    <property type="entry name" value="THYMIDINE DIPHOSPHO-4-KETO-RHAMNOSE 3,5-EPIMERASE"/>
    <property type="match status" value="1"/>
</dbReference>
<dbReference type="GO" id="GO:0005829">
    <property type="term" value="C:cytosol"/>
    <property type="evidence" value="ECO:0007669"/>
    <property type="project" value="TreeGrafter"/>
</dbReference>
<sequence length="177" mass="20240">MQRYDTALDGVFVLEPTIFTDPRGFFMESYHQERLLELGLDTIFVQDNHSLSVQEGTIRGLHYQEAPCAQAKLIRVLHGSIWDVAVDIRPDSSTYGQYVAVTLSAVNKKQLYIPHGFAHGFCTLEPHTEVLYKVDAYYAPALDRGIRWDDPMLAIPWPRTDVLLSNKDRQLPYLSEL</sequence>
<dbReference type="Pfam" id="PF00908">
    <property type="entry name" value="dTDP_sugar_isom"/>
    <property type="match status" value="1"/>
</dbReference>
<proteinExistence type="inferred from homology"/>
<feature type="active site" description="Proton acceptor" evidence="1">
    <location>
        <position position="62"/>
    </location>
</feature>
<dbReference type="EC" id="5.1.3.13" evidence="3"/>
<dbReference type="Proteomes" id="UP000193834">
    <property type="component" value="Unassembled WGS sequence"/>
</dbReference>
<comment type="pathway">
    <text evidence="3">Carbohydrate biosynthesis; dTDP-L-rhamnose biosynthesis.</text>
</comment>
<reference evidence="4 5" key="1">
    <citation type="submission" date="2017-04" db="EMBL/GenBank/DDBJ databases">
        <authorList>
            <person name="Afonso C.L."/>
            <person name="Miller P.J."/>
            <person name="Scott M.A."/>
            <person name="Spackman E."/>
            <person name="Goraichik I."/>
            <person name="Dimitrov K.M."/>
            <person name="Suarez D.L."/>
            <person name="Swayne D.E."/>
        </authorList>
    </citation>
    <scope>NUCLEOTIDE SEQUENCE [LARGE SCALE GENOMIC DNA]</scope>
    <source>
        <strain evidence="4 5">11</strain>
    </source>
</reference>
<dbReference type="RefSeq" id="WP_085494405.1">
    <property type="nucleotide sequence ID" value="NZ_FXAZ01000002.1"/>
</dbReference>
<evidence type="ECO:0000256" key="1">
    <source>
        <dbReference type="PIRSR" id="PIRSR600888-1"/>
    </source>
</evidence>
<dbReference type="STRING" id="1852522.SAMN06295960_2218"/>
<feature type="active site" description="Proton donor" evidence="1">
    <location>
        <position position="132"/>
    </location>
</feature>
<protein>
    <recommendedName>
        <fullName evidence="3">dTDP-4-dehydrorhamnose 3,5-epimerase</fullName>
        <ecNumber evidence="3">5.1.3.13</ecNumber>
    </recommendedName>
    <alternativeName>
        <fullName evidence="3">Thymidine diphospho-4-keto-rhamnose 3,5-epimerase</fullName>
    </alternativeName>
</protein>
<comment type="subunit">
    <text evidence="3">Homodimer.</text>
</comment>
<evidence type="ECO:0000313" key="4">
    <source>
        <dbReference type="EMBL" id="SMG37411.1"/>
    </source>
</evidence>
<evidence type="ECO:0000313" key="5">
    <source>
        <dbReference type="Proteomes" id="UP000193834"/>
    </source>
</evidence>
<dbReference type="OrthoDB" id="9800680at2"/>